<feature type="transmembrane region" description="Helical" evidence="9">
    <location>
        <begin position="303"/>
        <end position="322"/>
    </location>
</feature>
<feature type="transmembrane region" description="Helical" evidence="9">
    <location>
        <begin position="76"/>
        <end position="99"/>
    </location>
</feature>
<keyword evidence="3" id="KW-0328">Glycosyltransferase</keyword>
<feature type="transmembrane region" description="Helical" evidence="9">
    <location>
        <begin position="334"/>
        <end position="352"/>
    </location>
</feature>
<gene>
    <name evidence="10" type="ORF">JYK02_27290</name>
</gene>
<evidence type="ECO:0000256" key="3">
    <source>
        <dbReference type="ARBA" id="ARBA00022676"/>
    </source>
</evidence>
<sequence>MTWLRVGGSARRGWPWALAAVAVGAWVLRALPFFHRAGALGYVVNYDEGVYAAASTLLWKGLLPYRDYLFVHPPGALLLGAPAGAVGAFGDPATGFALARWLATGLGAVSTVLVGRLAMRAWGPVAGVVAALAYAAHPEVVTMERGPFLDPLLNLCGLGLANLWLLPPGRAPLPRRAGLAGVLAGVMTSVKVLGGIWGAAALVARASEPRWSLTRRFVLAASLTAMALVGPLALMAPGAFVRDVLWFQSARPEDGVMSRWERLREMTHERRRYALLLAAVGLCVALVRAVRRSTRAEAAPERFVATAYLLTVAAYLAAHSYWSNYNALLAGPEALLGGLGAAALVGFAAARARPVGAVAFGLVLLGPLHSVREALRGAEIRPPEQVLQARYIREQVPPDASLCGFEPGWGLMAGRLPPKLPGQAVPVDPYALMLQDALTSGARYRDAAAAFASPASQQRMVALLGHCDFVLLGARGQWQLSPDSRRWLEANYTRGVSPDSPAVELWRRHEPQPGAATGASP</sequence>
<evidence type="ECO:0000256" key="1">
    <source>
        <dbReference type="ARBA" id="ARBA00004651"/>
    </source>
</evidence>
<organism evidence="10 11">
    <name type="scientific">Corallococcus macrosporus</name>
    <dbReference type="NCBI Taxonomy" id="35"/>
    <lineage>
        <taxon>Bacteria</taxon>
        <taxon>Pseudomonadati</taxon>
        <taxon>Myxococcota</taxon>
        <taxon>Myxococcia</taxon>
        <taxon>Myxococcales</taxon>
        <taxon>Cystobacterineae</taxon>
        <taxon>Myxococcaceae</taxon>
        <taxon>Corallococcus</taxon>
    </lineage>
</organism>
<evidence type="ECO:0000313" key="11">
    <source>
        <dbReference type="Proteomes" id="UP000664052"/>
    </source>
</evidence>
<dbReference type="PANTHER" id="PTHR33908:SF11">
    <property type="entry name" value="MEMBRANE PROTEIN"/>
    <property type="match status" value="1"/>
</dbReference>
<comment type="caution">
    <text evidence="10">The sequence shown here is derived from an EMBL/GenBank/DDBJ whole genome shotgun (WGS) entry which is preliminary data.</text>
</comment>
<evidence type="ECO:0000256" key="5">
    <source>
        <dbReference type="ARBA" id="ARBA00022692"/>
    </source>
</evidence>
<evidence type="ECO:0000256" key="7">
    <source>
        <dbReference type="ARBA" id="ARBA00023136"/>
    </source>
</evidence>
<evidence type="ECO:0000256" key="8">
    <source>
        <dbReference type="SAM" id="MobiDB-lite"/>
    </source>
</evidence>
<keyword evidence="2" id="KW-1003">Cell membrane</keyword>
<dbReference type="RefSeq" id="WP_207055480.1">
    <property type="nucleotide sequence ID" value="NZ_JAFIMU010000008.1"/>
</dbReference>
<evidence type="ECO:0000256" key="6">
    <source>
        <dbReference type="ARBA" id="ARBA00022989"/>
    </source>
</evidence>
<evidence type="ECO:0000256" key="2">
    <source>
        <dbReference type="ARBA" id="ARBA00022475"/>
    </source>
</evidence>
<dbReference type="EMBL" id="JAFIMU010000008">
    <property type="protein sequence ID" value="MBN8231229.1"/>
    <property type="molecule type" value="Genomic_DNA"/>
</dbReference>
<keyword evidence="11" id="KW-1185">Reference proteome</keyword>
<comment type="subcellular location">
    <subcellularLocation>
        <location evidence="1">Cell membrane</location>
        <topology evidence="1">Multi-pass membrane protein</topology>
    </subcellularLocation>
</comment>
<dbReference type="PANTHER" id="PTHR33908">
    <property type="entry name" value="MANNOSYLTRANSFERASE YKCB-RELATED"/>
    <property type="match status" value="1"/>
</dbReference>
<reference evidence="10 11" key="1">
    <citation type="submission" date="2021-02" db="EMBL/GenBank/DDBJ databases">
        <title>De Novo genome assembly of isolated myxobacteria.</title>
        <authorList>
            <person name="Stevens D.C."/>
        </authorList>
    </citation>
    <scope>NUCLEOTIDE SEQUENCE [LARGE SCALE GENOMIC DNA]</scope>
    <source>
        <strain evidence="10 11">ATCC 29039</strain>
    </source>
</reference>
<keyword evidence="6 9" id="KW-1133">Transmembrane helix</keyword>
<name>A0ABS3DIU1_9BACT</name>
<feature type="region of interest" description="Disordered" evidence="8">
    <location>
        <begin position="497"/>
        <end position="521"/>
    </location>
</feature>
<keyword evidence="5 9" id="KW-0812">Transmembrane</keyword>
<protein>
    <recommendedName>
        <fullName evidence="12">DUF2029 domain-containing protein</fullName>
    </recommendedName>
</protein>
<proteinExistence type="predicted"/>
<feature type="transmembrane region" description="Helical" evidence="9">
    <location>
        <begin position="13"/>
        <end position="31"/>
    </location>
</feature>
<keyword evidence="7 9" id="KW-0472">Membrane</keyword>
<evidence type="ECO:0008006" key="12">
    <source>
        <dbReference type="Google" id="ProtNLM"/>
    </source>
</evidence>
<evidence type="ECO:0000313" key="10">
    <source>
        <dbReference type="EMBL" id="MBN8231229.1"/>
    </source>
</evidence>
<feature type="transmembrane region" description="Helical" evidence="9">
    <location>
        <begin position="216"/>
        <end position="236"/>
    </location>
</feature>
<dbReference type="Proteomes" id="UP000664052">
    <property type="component" value="Unassembled WGS sequence"/>
</dbReference>
<feature type="transmembrane region" description="Helical" evidence="9">
    <location>
        <begin position="178"/>
        <end position="204"/>
    </location>
</feature>
<accession>A0ABS3DIU1</accession>
<feature type="transmembrane region" description="Helical" evidence="9">
    <location>
        <begin position="273"/>
        <end position="291"/>
    </location>
</feature>
<keyword evidence="4" id="KW-0808">Transferase</keyword>
<evidence type="ECO:0000256" key="4">
    <source>
        <dbReference type="ARBA" id="ARBA00022679"/>
    </source>
</evidence>
<evidence type="ECO:0000256" key="9">
    <source>
        <dbReference type="SAM" id="Phobius"/>
    </source>
</evidence>
<dbReference type="InterPro" id="IPR050297">
    <property type="entry name" value="LipidA_mod_glycosyltrf_83"/>
</dbReference>